<dbReference type="Pfam" id="PF01261">
    <property type="entry name" value="AP_endonuc_2"/>
    <property type="match status" value="1"/>
</dbReference>
<dbReference type="RefSeq" id="WP_133233595.1">
    <property type="nucleotide sequence ID" value="NZ_SMRT01000015.1"/>
</dbReference>
<keyword evidence="3" id="KW-1185">Reference proteome</keyword>
<dbReference type="GO" id="GO:0016853">
    <property type="term" value="F:isomerase activity"/>
    <property type="evidence" value="ECO:0007669"/>
    <property type="project" value="UniProtKB-KW"/>
</dbReference>
<keyword evidence="2" id="KW-0413">Isomerase</keyword>
<dbReference type="Proteomes" id="UP000295636">
    <property type="component" value="Unassembled WGS sequence"/>
</dbReference>
<reference evidence="2 3" key="1">
    <citation type="submission" date="2019-03" db="EMBL/GenBank/DDBJ databases">
        <title>This is whole genome sequence of Paenibacillus sp MS74 strain.</title>
        <authorList>
            <person name="Trinh H.N."/>
        </authorList>
    </citation>
    <scope>NUCLEOTIDE SEQUENCE [LARGE SCALE GENOMIC DNA]</scope>
    <source>
        <strain evidence="2 3">MS74</strain>
    </source>
</reference>
<feature type="domain" description="Xylose isomerase-like TIM barrel" evidence="1">
    <location>
        <begin position="27"/>
        <end position="269"/>
    </location>
</feature>
<dbReference type="InterPro" id="IPR036237">
    <property type="entry name" value="Xyl_isomerase-like_sf"/>
</dbReference>
<dbReference type="Gene3D" id="3.20.20.150">
    <property type="entry name" value="Divalent-metal-dependent TIM barrel enzymes"/>
    <property type="match status" value="1"/>
</dbReference>
<accession>A0A4R5KHV7</accession>
<dbReference type="InterPro" id="IPR013022">
    <property type="entry name" value="Xyl_isomerase-like_TIM-brl"/>
</dbReference>
<organism evidence="2 3">
    <name type="scientific">Paenibacillus piri</name>
    <dbReference type="NCBI Taxonomy" id="2547395"/>
    <lineage>
        <taxon>Bacteria</taxon>
        <taxon>Bacillati</taxon>
        <taxon>Bacillota</taxon>
        <taxon>Bacilli</taxon>
        <taxon>Bacillales</taxon>
        <taxon>Paenibacillaceae</taxon>
        <taxon>Paenibacillus</taxon>
    </lineage>
</organism>
<evidence type="ECO:0000259" key="1">
    <source>
        <dbReference type="Pfam" id="PF01261"/>
    </source>
</evidence>
<evidence type="ECO:0000313" key="3">
    <source>
        <dbReference type="Proteomes" id="UP000295636"/>
    </source>
</evidence>
<evidence type="ECO:0000313" key="2">
    <source>
        <dbReference type="EMBL" id="TDF93800.1"/>
    </source>
</evidence>
<sequence>MRLATMTTLFREKRGTDDHISYIESIQRCKETGFSVLDFNMCAMIHNKTELNGPNWEAELEKIKIAAQHYGVEFSQSHLPYLPGNKPYPAGSEEETFFDEITRRSLVASHVLGVKAAVVHPLTEQVVEEHSEEANLKLNHQFYDSIVEEAAKLNVNIAFENMADLNNKRRFGSIAEELITLVDSFNDPHVGICWDIGHGNRVYKNQVRPIRLLGDKIIALHVDDNHGTTDDHLLPFLGNIDWETIMPLLTEIGYKGDFVYEIKTNNYMPDELKNLTARFCYEVGEYLLALASLPKSGKVK</sequence>
<dbReference type="EMBL" id="SMRT01000015">
    <property type="protein sequence ID" value="TDF93800.1"/>
    <property type="molecule type" value="Genomic_DNA"/>
</dbReference>
<comment type="caution">
    <text evidence="2">The sequence shown here is derived from an EMBL/GenBank/DDBJ whole genome shotgun (WGS) entry which is preliminary data.</text>
</comment>
<dbReference type="PANTHER" id="PTHR12110">
    <property type="entry name" value="HYDROXYPYRUVATE ISOMERASE"/>
    <property type="match status" value="1"/>
</dbReference>
<dbReference type="AlphaFoldDB" id="A0A4R5KHV7"/>
<dbReference type="InterPro" id="IPR050312">
    <property type="entry name" value="IolE/XylAMocC-like"/>
</dbReference>
<gene>
    <name evidence="2" type="ORF">E1757_25785</name>
</gene>
<dbReference type="SUPFAM" id="SSF51658">
    <property type="entry name" value="Xylose isomerase-like"/>
    <property type="match status" value="1"/>
</dbReference>
<protein>
    <submittedName>
        <fullName evidence="2">Sugar phosphate isomerase/epimerase</fullName>
    </submittedName>
</protein>
<proteinExistence type="predicted"/>
<dbReference type="OrthoDB" id="110795at2"/>
<name>A0A4R5KHV7_9BACL</name>